<evidence type="ECO:0000256" key="3">
    <source>
        <dbReference type="ARBA" id="ARBA00023163"/>
    </source>
</evidence>
<dbReference type="Pfam" id="PF00532">
    <property type="entry name" value="Peripla_BP_1"/>
    <property type="match status" value="1"/>
</dbReference>
<keyword evidence="3" id="KW-0804">Transcription</keyword>
<dbReference type="Gene3D" id="1.10.260.40">
    <property type="entry name" value="lambda repressor-like DNA-binding domains"/>
    <property type="match status" value="1"/>
</dbReference>
<feature type="domain" description="HTH cro/C1-type" evidence="5">
    <location>
        <begin position="6"/>
        <end position="42"/>
    </location>
</feature>
<dbReference type="RefSeq" id="WP_345332171.1">
    <property type="nucleotide sequence ID" value="NZ_BAABJI010000002.1"/>
</dbReference>
<dbReference type="GO" id="GO:0003677">
    <property type="term" value="F:DNA binding"/>
    <property type="evidence" value="ECO:0007669"/>
    <property type="project" value="UniProtKB-KW"/>
</dbReference>
<keyword evidence="7" id="KW-1185">Reference proteome</keyword>
<accession>A0ABP9FZY7</accession>
<evidence type="ECO:0000256" key="1">
    <source>
        <dbReference type="ARBA" id="ARBA00023015"/>
    </source>
</evidence>
<evidence type="ECO:0000259" key="5">
    <source>
        <dbReference type="PROSITE" id="PS50943"/>
    </source>
</evidence>
<dbReference type="InterPro" id="IPR000843">
    <property type="entry name" value="HTH_LacI"/>
</dbReference>
<dbReference type="EMBL" id="BAABJI010000002">
    <property type="protein sequence ID" value="GAA4924093.1"/>
    <property type="molecule type" value="Genomic_DNA"/>
</dbReference>
<dbReference type="InterPro" id="IPR001387">
    <property type="entry name" value="Cro/C1-type_HTH"/>
</dbReference>
<dbReference type="CDD" id="cd01392">
    <property type="entry name" value="HTH_LacI"/>
    <property type="match status" value="1"/>
</dbReference>
<dbReference type="PROSITE" id="PS50932">
    <property type="entry name" value="HTH_LACI_2"/>
    <property type="match status" value="1"/>
</dbReference>
<dbReference type="SUPFAM" id="SSF47413">
    <property type="entry name" value="lambda repressor-like DNA-binding domains"/>
    <property type="match status" value="1"/>
</dbReference>
<gene>
    <name evidence="6" type="ORF">GCM10023313_30550</name>
</gene>
<dbReference type="InterPro" id="IPR010982">
    <property type="entry name" value="Lambda_DNA-bd_dom_sf"/>
</dbReference>
<dbReference type="CDD" id="cd06267">
    <property type="entry name" value="PBP1_LacI_sugar_binding-like"/>
    <property type="match status" value="1"/>
</dbReference>
<dbReference type="InterPro" id="IPR028082">
    <property type="entry name" value="Peripla_BP_I"/>
</dbReference>
<proteinExistence type="predicted"/>
<dbReference type="Gene3D" id="3.40.50.2300">
    <property type="match status" value="2"/>
</dbReference>
<evidence type="ECO:0000256" key="2">
    <source>
        <dbReference type="ARBA" id="ARBA00023125"/>
    </source>
</evidence>
<feature type="domain" description="HTH lacI-type" evidence="4">
    <location>
        <begin position="5"/>
        <end position="59"/>
    </location>
</feature>
<dbReference type="PANTHER" id="PTHR30146:SF109">
    <property type="entry name" value="HTH-TYPE TRANSCRIPTIONAL REGULATOR GALS"/>
    <property type="match status" value="1"/>
</dbReference>
<dbReference type="Pfam" id="PF00356">
    <property type="entry name" value="LacI"/>
    <property type="match status" value="1"/>
</dbReference>
<dbReference type="PROSITE" id="PS50943">
    <property type="entry name" value="HTH_CROC1"/>
    <property type="match status" value="1"/>
</dbReference>
<protein>
    <submittedName>
        <fullName evidence="6">LacI family DNA-binding transcriptional regulator</fullName>
    </submittedName>
</protein>
<dbReference type="SMART" id="SM00354">
    <property type="entry name" value="HTH_LACI"/>
    <property type="match status" value="1"/>
</dbReference>
<keyword evidence="2 6" id="KW-0238">DNA-binding</keyword>
<dbReference type="InterPro" id="IPR001761">
    <property type="entry name" value="Peripla_BP/Lac1_sug-bd_dom"/>
</dbReference>
<evidence type="ECO:0000259" key="4">
    <source>
        <dbReference type="PROSITE" id="PS50932"/>
    </source>
</evidence>
<evidence type="ECO:0000313" key="7">
    <source>
        <dbReference type="Proteomes" id="UP001501436"/>
    </source>
</evidence>
<comment type="caution">
    <text evidence="6">The sequence shown here is derived from an EMBL/GenBank/DDBJ whole genome shotgun (WGS) entry which is preliminary data.</text>
</comment>
<keyword evidence="1" id="KW-0805">Transcription regulation</keyword>
<sequence>MFRAATIKDIAKALGISPSTVSRALSDSYEISAETKKKVIDYARQINYQGNPVAQSLRNKRSNSIGVLVADVANSFFSQVINGIESVAYESGYNIIISQSHEEYEREKANMQHLANRSVDGLLMSLSAQTTDYAHIRELHQQGLPIVFFDRILDEIETHRVSSDNFKTSYNVIKQLTDKGYQRIAILASTPQISITTERVNGYKQALADNNISVDESLIKYCYRGGRDADEITQALIALFNAGNKPDALFIASDLVSTASIRALNRISYPENLVIVGYSNADVIDLLTPRISYIRQPAFAMGQIATQMLIKLIESTYPVYEFETRLLDAEIIWQ</sequence>
<dbReference type="Proteomes" id="UP001501436">
    <property type="component" value="Unassembled WGS sequence"/>
</dbReference>
<organism evidence="6 7">
    <name type="scientific">Mucilaginibacter defluvii</name>
    <dbReference type="NCBI Taxonomy" id="1196019"/>
    <lineage>
        <taxon>Bacteria</taxon>
        <taxon>Pseudomonadati</taxon>
        <taxon>Bacteroidota</taxon>
        <taxon>Sphingobacteriia</taxon>
        <taxon>Sphingobacteriales</taxon>
        <taxon>Sphingobacteriaceae</taxon>
        <taxon>Mucilaginibacter</taxon>
    </lineage>
</organism>
<dbReference type="PANTHER" id="PTHR30146">
    <property type="entry name" value="LACI-RELATED TRANSCRIPTIONAL REPRESSOR"/>
    <property type="match status" value="1"/>
</dbReference>
<evidence type="ECO:0000313" key="6">
    <source>
        <dbReference type="EMBL" id="GAA4924093.1"/>
    </source>
</evidence>
<name>A0ABP9FZY7_9SPHI</name>
<dbReference type="SUPFAM" id="SSF53822">
    <property type="entry name" value="Periplasmic binding protein-like I"/>
    <property type="match status" value="1"/>
</dbReference>
<reference evidence="7" key="1">
    <citation type="journal article" date="2019" name="Int. J. Syst. Evol. Microbiol.">
        <title>The Global Catalogue of Microorganisms (GCM) 10K type strain sequencing project: providing services to taxonomists for standard genome sequencing and annotation.</title>
        <authorList>
            <consortium name="The Broad Institute Genomics Platform"/>
            <consortium name="The Broad Institute Genome Sequencing Center for Infectious Disease"/>
            <person name="Wu L."/>
            <person name="Ma J."/>
        </authorList>
    </citation>
    <scope>NUCLEOTIDE SEQUENCE [LARGE SCALE GENOMIC DNA]</scope>
    <source>
        <strain evidence="7">JCM 18283</strain>
    </source>
</reference>